<dbReference type="EMBL" id="QGLE01000001">
    <property type="protein sequence ID" value="PWR25698.1"/>
    <property type="molecule type" value="Genomic_DNA"/>
</dbReference>
<evidence type="ECO:0000313" key="10">
    <source>
        <dbReference type="Proteomes" id="UP000245461"/>
    </source>
</evidence>
<proteinExistence type="predicted"/>
<evidence type="ECO:0000313" key="9">
    <source>
        <dbReference type="EMBL" id="PWR25698.1"/>
    </source>
</evidence>
<evidence type="ECO:0000256" key="1">
    <source>
        <dbReference type="ARBA" id="ARBA00004651"/>
    </source>
</evidence>
<feature type="transmembrane region" description="Helical" evidence="7">
    <location>
        <begin position="50"/>
        <end position="71"/>
    </location>
</feature>
<dbReference type="OrthoDB" id="9771737at2"/>
<dbReference type="InterPro" id="IPR020846">
    <property type="entry name" value="MFS_dom"/>
</dbReference>
<accession>A0A317EF91</accession>
<feature type="transmembrane region" description="Helical" evidence="7">
    <location>
        <begin position="409"/>
        <end position="429"/>
    </location>
</feature>
<feature type="transmembrane region" description="Helical" evidence="7">
    <location>
        <begin position="109"/>
        <end position="130"/>
    </location>
</feature>
<comment type="caution">
    <text evidence="9">The sequence shown here is derived from an EMBL/GenBank/DDBJ whole genome shotgun (WGS) entry which is preliminary data.</text>
</comment>
<feature type="domain" description="Major facilitator superfamily (MFS) profile" evidence="8">
    <location>
        <begin position="18"/>
        <end position="465"/>
    </location>
</feature>
<protein>
    <submittedName>
        <fullName evidence="9">MFS transporter</fullName>
    </submittedName>
</protein>
<evidence type="ECO:0000256" key="2">
    <source>
        <dbReference type="ARBA" id="ARBA00022448"/>
    </source>
</evidence>
<feature type="transmembrane region" description="Helical" evidence="7">
    <location>
        <begin position="364"/>
        <end position="388"/>
    </location>
</feature>
<keyword evidence="2" id="KW-0813">Transport</keyword>
<evidence type="ECO:0000259" key="8">
    <source>
        <dbReference type="PROSITE" id="PS50850"/>
    </source>
</evidence>
<feature type="transmembrane region" description="Helical" evidence="7">
    <location>
        <begin position="172"/>
        <end position="192"/>
    </location>
</feature>
<dbReference type="PANTHER" id="PTHR42718">
    <property type="entry name" value="MAJOR FACILITATOR SUPERFAMILY MULTIDRUG TRANSPORTER MFSC"/>
    <property type="match status" value="1"/>
</dbReference>
<dbReference type="AlphaFoldDB" id="A0A317EF91"/>
<evidence type="ECO:0000256" key="7">
    <source>
        <dbReference type="SAM" id="Phobius"/>
    </source>
</evidence>
<evidence type="ECO:0000256" key="4">
    <source>
        <dbReference type="ARBA" id="ARBA00022692"/>
    </source>
</evidence>
<dbReference type="Proteomes" id="UP000245461">
    <property type="component" value="Unassembled WGS sequence"/>
</dbReference>
<dbReference type="InterPro" id="IPR011701">
    <property type="entry name" value="MFS"/>
</dbReference>
<reference evidence="9 10" key="1">
    <citation type="submission" date="2018-05" db="EMBL/GenBank/DDBJ databases">
        <title>Zavarzinia sp. HR-AS.</title>
        <authorList>
            <person name="Lee Y."/>
            <person name="Jeon C.O."/>
        </authorList>
    </citation>
    <scope>NUCLEOTIDE SEQUENCE [LARGE SCALE GENOMIC DNA]</scope>
    <source>
        <strain evidence="9 10">HR-AS</strain>
    </source>
</reference>
<dbReference type="SUPFAM" id="SSF103473">
    <property type="entry name" value="MFS general substrate transporter"/>
    <property type="match status" value="1"/>
</dbReference>
<keyword evidence="10" id="KW-1185">Reference proteome</keyword>
<name>A0A317EF91_9PROT</name>
<evidence type="ECO:0000256" key="3">
    <source>
        <dbReference type="ARBA" id="ARBA00022475"/>
    </source>
</evidence>
<feature type="transmembrane region" description="Helical" evidence="7">
    <location>
        <begin position="338"/>
        <end position="358"/>
    </location>
</feature>
<feature type="transmembrane region" description="Helical" evidence="7">
    <location>
        <begin position="83"/>
        <end position="103"/>
    </location>
</feature>
<sequence length="476" mass="50396">MMPAQERDPAGKPGFRTIALIIATAMFMEQLDITILATALPAMARDFGTSAANLSLAMTSYLLSLAIFIPASGRVADRFGALTVFRAAILVFMAGSALCSLAGSLSEIVAARLLQGLGGAMMMPVGRLILLRAVDKQHMVAATAWLLVPALIGPIIGPPLGGFIVTWADWRWIFYINIPIGLAGLVLSSIYFENTREPAPPGSRFDGFGMILSGLALGSLFFGAELASREGEGRIAIGLVAAGLVFGAAYLRHARRHPSPILDVSLMRIPTFRLSMIAGSLTRVTQGAHPFLLPLMFQLSFGLNPAQSGSLVLATAVGAMTMKAFAPRLLRAFGFRACLMANGVLCSLLYGICAFFDATWPHAAIFAVLVASGFSMSLQFTALNTVAYDEIAPPRMSAATGFYTTFQQLMLSAGVCIAASVLHVGMALGGRDTPVLGDFRAAFLVVTGLSLLSILWNARLAPDAGNEISGHHLRDR</sequence>
<evidence type="ECO:0000256" key="6">
    <source>
        <dbReference type="ARBA" id="ARBA00023136"/>
    </source>
</evidence>
<feature type="transmembrane region" description="Helical" evidence="7">
    <location>
        <begin position="20"/>
        <end position="44"/>
    </location>
</feature>
<feature type="transmembrane region" description="Helical" evidence="7">
    <location>
        <begin position="235"/>
        <end position="253"/>
    </location>
</feature>
<keyword evidence="3" id="KW-1003">Cell membrane</keyword>
<organism evidence="9 10">
    <name type="scientific">Zavarzinia aquatilis</name>
    <dbReference type="NCBI Taxonomy" id="2211142"/>
    <lineage>
        <taxon>Bacteria</taxon>
        <taxon>Pseudomonadati</taxon>
        <taxon>Pseudomonadota</taxon>
        <taxon>Alphaproteobacteria</taxon>
        <taxon>Rhodospirillales</taxon>
        <taxon>Zavarziniaceae</taxon>
        <taxon>Zavarzinia</taxon>
    </lineage>
</organism>
<dbReference type="GO" id="GO:0022857">
    <property type="term" value="F:transmembrane transporter activity"/>
    <property type="evidence" value="ECO:0007669"/>
    <property type="project" value="InterPro"/>
</dbReference>
<feature type="transmembrane region" description="Helical" evidence="7">
    <location>
        <begin position="204"/>
        <end position="223"/>
    </location>
</feature>
<keyword evidence="5 7" id="KW-1133">Transmembrane helix</keyword>
<dbReference type="Pfam" id="PF07690">
    <property type="entry name" value="MFS_1"/>
    <property type="match status" value="1"/>
</dbReference>
<comment type="subcellular location">
    <subcellularLocation>
        <location evidence="1">Cell membrane</location>
        <topology evidence="1">Multi-pass membrane protein</topology>
    </subcellularLocation>
</comment>
<evidence type="ECO:0000256" key="5">
    <source>
        <dbReference type="ARBA" id="ARBA00022989"/>
    </source>
</evidence>
<dbReference type="Gene3D" id="1.20.1250.20">
    <property type="entry name" value="MFS general substrate transporter like domains"/>
    <property type="match status" value="1"/>
</dbReference>
<feature type="transmembrane region" description="Helical" evidence="7">
    <location>
        <begin position="142"/>
        <end position="166"/>
    </location>
</feature>
<dbReference type="InterPro" id="IPR036259">
    <property type="entry name" value="MFS_trans_sf"/>
</dbReference>
<dbReference type="CDD" id="cd17503">
    <property type="entry name" value="MFS_LmrB_MDR_like"/>
    <property type="match status" value="1"/>
</dbReference>
<dbReference type="PANTHER" id="PTHR42718:SF46">
    <property type="entry name" value="BLR6921 PROTEIN"/>
    <property type="match status" value="1"/>
</dbReference>
<dbReference type="PROSITE" id="PS50850">
    <property type="entry name" value="MFS"/>
    <property type="match status" value="1"/>
</dbReference>
<dbReference type="GO" id="GO:0005886">
    <property type="term" value="C:plasma membrane"/>
    <property type="evidence" value="ECO:0007669"/>
    <property type="project" value="UniProtKB-SubCell"/>
</dbReference>
<gene>
    <name evidence="9" type="ORF">DKG74_01675</name>
</gene>
<keyword evidence="6 7" id="KW-0472">Membrane</keyword>
<feature type="transmembrane region" description="Helical" evidence="7">
    <location>
        <begin position="441"/>
        <end position="458"/>
    </location>
</feature>
<dbReference type="Gene3D" id="1.20.1720.10">
    <property type="entry name" value="Multidrug resistance protein D"/>
    <property type="match status" value="1"/>
</dbReference>
<keyword evidence="4 7" id="KW-0812">Transmembrane</keyword>